<dbReference type="InterPro" id="IPR053876">
    <property type="entry name" value="Phage_int_M"/>
</dbReference>
<dbReference type="Pfam" id="PF00589">
    <property type="entry name" value="Phage_integrase"/>
    <property type="match status" value="1"/>
</dbReference>
<keyword evidence="4" id="KW-0233">DNA recombination</keyword>
<organism evidence="8 9">
    <name type="scientific">Vibrio stylophorae</name>
    <dbReference type="NCBI Taxonomy" id="659351"/>
    <lineage>
        <taxon>Bacteria</taxon>
        <taxon>Pseudomonadati</taxon>
        <taxon>Pseudomonadota</taxon>
        <taxon>Gammaproteobacteria</taxon>
        <taxon>Vibrionales</taxon>
        <taxon>Vibrionaceae</taxon>
        <taxon>Vibrio</taxon>
    </lineage>
</organism>
<keyword evidence="2" id="KW-0229">DNA integration</keyword>
<dbReference type="InterPro" id="IPR050808">
    <property type="entry name" value="Phage_Integrase"/>
</dbReference>
<dbReference type="InterPro" id="IPR025166">
    <property type="entry name" value="Integrase_DNA_bind_dom"/>
</dbReference>
<protein>
    <submittedName>
        <fullName evidence="8">Prophage integrase IntA</fullName>
    </submittedName>
</protein>
<dbReference type="Proteomes" id="UP000838672">
    <property type="component" value="Unassembled WGS sequence"/>
</dbReference>
<evidence type="ECO:0000259" key="6">
    <source>
        <dbReference type="PROSITE" id="PS51898"/>
    </source>
</evidence>
<dbReference type="Gene3D" id="3.30.160.390">
    <property type="entry name" value="Integrase, DNA-binding domain"/>
    <property type="match status" value="1"/>
</dbReference>
<dbReference type="Pfam" id="PF22022">
    <property type="entry name" value="Phage_int_M"/>
    <property type="match status" value="1"/>
</dbReference>
<gene>
    <name evidence="8" type="primary">intA</name>
    <name evidence="8" type="ORF">VST7929_01713</name>
</gene>
<evidence type="ECO:0000256" key="2">
    <source>
        <dbReference type="ARBA" id="ARBA00022908"/>
    </source>
</evidence>
<dbReference type="PROSITE" id="PS51900">
    <property type="entry name" value="CB"/>
    <property type="match status" value="1"/>
</dbReference>
<sequence length="353" mass="40025">MVLVLLLASKMAKNLTTKEVQLAKGKDKLYRLSDGGNLYLCVRSNHSKSWQFRYKRPGLDKITYLSFGTYPDLSLAKARDKAQECRRLLAEGIVPQLLRAEKNAQMMQDQNATFRAVAEQWRETTVGQIKEKTLHGNWRKLQLYAFPKLGLVPVSKLTAPMAIAALRPTEKQGLPETVKRTAQLMNEIMNYAVNSGLINANPLSGIRDVFRKHQVVHMKALKPDQIGELVSTVATANIQLVTRFLIEWQLHTMVRPNEASGARWEEIDWEDRIWFIPAERMKMNRGHAIPLTQQTLAILEAIKPISGHREYIFPSSRNPRVPTDSETANKALSRMGFKDRTTAHGLRSLASTT</sequence>
<dbReference type="SUPFAM" id="SSF56349">
    <property type="entry name" value="DNA breaking-rejoining enzymes"/>
    <property type="match status" value="1"/>
</dbReference>
<dbReference type="InterPro" id="IPR038488">
    <property type="entry name" value="Integrase_DNA-bd_sf"/>
</dbReference>
<dbReference type="InterPro" id="IPR011010">
    <property type="entry name" value="DNA_brk_join_enz"/>
</dbReference>
<keyword evidence="9" id="KW-1185">Reference proteome</keyword>
<evidence type="ECO:0000256" key="1">
    <source>
        <dbReference type="ARBA" id="ARBA00008857"/>
    </source>
</evidence>
<dbReference type="InterPro" id="IPR002104">
    <property type="entry name" value="Integrase_catalytic"/>
</dbReference>
<dbReference type="Gene3D" id="1.10.443.10">
    <property type="entry name" value="Intergrase catalytic core"/>
    <property type="match status" value="1"/>
</dbReference>
<dbReference type="InterPro" id="IPR013762">
    <property type="entry name" value="Integrase-like_cat_sf"/>
</dbReference>
<proteinExistence type="inferred from homology"/>
<dbReference type="InterPro" id="IPR010998">
    <property type="entry name" value="Integrase_recombinase_N"/>
</dbReference>
<accession>A0ABM8ZU32</accession>
<reference evidence="8" key="1">
    <citation type="submission" date="2021-11" db="EMBL/GenBank/DDBJ databases">
        <authorList>
            <person name="Rodrigo-Torres L."/>
            <person name="Arahal R. D."/>
            <person name="Lucena T."/>
        </authorList>
    </citation>
    <scope>NUCLEOTIDE SEQUENCE</scope>
    <source>
        <strain evidence="8">CECT 7929</strain>
    </source>
</reference>
<evidence type="ECO:0000256" key="5">
    <source>
        <dbReference type="PROSITE-ProRule" id="PRU01248"/>
    </source>
</evidence>
<feature type="domain" description="Tyr recombinase" evidence="6">
    <location>
        <begin position="216"/>
        <end position="353"/>
    </location>
</feature>
<comment type="caution">
    <text evidence="8">The sequence shown here is derived from an EMBL/GenBank/DDBJ whole genome shotgun (WGS) entry which is preliminary data.</text>
</comment>
<dbReference type="PANTHER" id="PTHR30629">
    <property type="entry name" value="PROPHAGE INTEGRASE"/>
    <property type="match status" value="1"/>
</dbReference>
<evidence type="ECO:0000313" key="9">
    <source>
        <dbReference type="Proteomes" id="UP000838672"/>
    </source>
</evidence>
<evidence type="ECO:0000259" key="7">
    <source>
        <dbReference type="PROSITE" id="PS51900"/>
    </source>
</evidence>
<dbReference type="Gene3D" id="1.10.150.130">
    <property type="match status" value="1"/>
</dbReference>
<dbReference type="Pfam" id="PF13356">
    <property type="entry name" value="Arm-DNA-bind_3"/>
    <property type="match status" value="1"/>
</dbReference>
<name>A0ABM8ZU32_9VIBR</name>
<feature type="domain" description="Core-binding (CB)" evidence="7">
    <location>
        <begin position="112"/>
        <end position="193"/>
    </location>
</feature>
<evidence type="ECO:0000256" key="4">
    <source>
        <dbReference type="ARBA" id="ARBA00023172"/>
    </source>
</evidence>
<dbReference type="PROSITE" id="PS51898">
    <property type="entry name" value="TYR_RECOMBINASE"/>
    <property type="match status" value="1"/>
</dbReference>
<comment type="similarity">
    <text evidence="1">Belongs to the 'phage' integrase family.</text>
</comment>
<evidence type="ECO:0000313" key="8">
    <source>
        <dbReference type="EMBL" id="CAH0533838.1"/>
    </source>
</evidence>
<dbReference type="PANTHER" id="PTHR30629:SF6">
    <property type="entry name" value="PROPHAGE INTEGRASE INTA-RELATED"/>
    <property type="match status" value="1"/>
</dbReference>
<evidence type="ECO:0000256" key="3">
    <source>
        <dbReference type="ARBA" id="ARBA00023125"/>
    </source>
</evidence>
<dbReference type="InterPro" id="IPR044068">
    <property type="entry name" value="CB"/>
</dbReference>
<dbReference type="EMBL" id="CAKLDI010000001">
    <property type="protein sequence ID" value="CAH0533838.1"/>
    <property type="molecule type" value="Genomic_DNA"/>
</dbReference>
<dbReference type="CDD" id="cd00801">
    <property type="entry name" value="INT_P4_C"/>
    <property type="match status" value="1"/>
</dbReference>
<keyword evidence="3 5" id="KW-0238">DNA-binding</keyword>